<gene>
    <name evidence="10" type="ORF">MOP44_12220</name>
</gene>
<reference evidence="10" key="1">
    <citation type="submission" date="2021-04" db="EMBL/GenBank/DDBJ databases">
        <title>Phylogenetic analysis of Acidobacteriaceae.</title>
        <authorList>
            <person name="Qiu L."/>
            <person name="Zhang Q."/>
        </authorList>
    </citation>
    <scope>NUCLEOTIDE SEQUENCE</scope>
    <source>
        <strain evidence="10">DSM 25168</strain>
    </source>
</reference>
<evidence type="ECO:0000256" key="3">
    <source>
        <dbReference type="ARBA" id="ARBA00022475"/>
    </source>
</evidence>
<dbReference type="GO" id="GO:0005886">
    <property type="term" value="C:plasma membrane"/>
    <property type="evidence" value="ECO:0007669"/>
    <property type="project" value="UniProtKB-SubCell"/>
</dbReference>
<dbReference type="InterPro" id="IPR013833">
    <property type="entry name" value="Cyt_c_oxidase_su3_a-hlx"/>
</dbReference>
<dbReference type="RefSeq" id="WP_260796319.1">
    <property type="nucleotide sequence ID" value="NZ_CP093313.1"/>
</dbReference>
<feature type="transmembrane region" description="Helical" evidence="8">
    <location>
        <begin position="63"/>
        <end position="82"/>
    </location>
</feature>
<keyword evidence="3" id="KW-1003">Cell membrane</keyword>
<evidence type="ECO:0000256" key="1">
    <source>
        <dbReference type="ARBA" id="ARBA00004651"/>
    </source>
</evidence>
<evidence type="ECO:0000256" key="7">
    <source>
        <dbReference type="RuleBase" id="RU003376"/>
    </source>
</evidence>
<comment type="subcellular location">
    <subcellularLocation>
        <location evidence="1 7">Cell membrane</location>
        <topology evidence="1 7">Multi-pass membrane protein</topology>
    </subcellularLocation>
</comment>
<dbReference type="Gene3D" id="1.20.120.80">
    <property type="entry name" value="Cytochrome c oxidase, subunit III, four-helix bundle"/>
    <property type="match status" value="1"/>
</dbReference>
<feature type="transmembrane region" description="Helical" evidence="8">
    <location>
        <begin position="94"/>
        <end position="114"/>
    </location>
</feature>
<keyword evidence="11" id="KW-1185">Reference proteome</keyword>
<feature type="transmembrane region" description="Helical" evidence="8">
    <location>
        <begin position="134"/>
        <end position="156"/>
    </location>
</feature>
<dbReference type="EMBL" id="CP093313">
    <property type="protein sequence ID" value="UWZ86682.1"/>
    <property type="molecule type" value="Genomic_DNA"/>
</dbReference>
<evidence type="ECO:0000256" key="2">
    <source>
        <dbReference type="ARBA" id="ARBA00010581"/>
    </source>
</evidence>
<sequence length="208" mass="24032">MSTVQIPPPQVKVATLPIDQKRGLNAMWCVIATEFMLFVSMFGAYYYLGSNKDRWADHVAPKYWLALILMAILLASSAVLMWGEKQAEAERFSMARIACWITILIGAGFMALQGYEYSVEWKDETPYSDSYGSIFYTITTLHALHVIAGLLMLLYIGVMPRYGWTRRTPHKPYKTVAMYWHFVDAVWVLIVLLLYIIPNIQRYMHVHH</sequence>
<evidence type="ECO:0000256" key="8">
    <source>
        <dbReference type="SAM" id="Phobius"/>
    </source>
</evidence>
<feature type="transmembrane region" description="Helical" evidence="8">
    <location>
        <begin position="26"/>
        <end position="48"/>
    </location>
</feature>
<dbReference type="Proteomes" id="UP001059380">
    <property type="component" value="Chromosome"/>
</dbReference>
<comment type="similarity">
    <text evidence="2 7">Belongs to the cytochrome c oxidase subunit 3 family.</text>
</comment>
<organism evidence="10 11">
    <name type="scientific">Occallatibacter riparius</name>
    <dbReference type="NCBI Taxonomy" id="1002689"/>
    <lineage>
        <taxon>Bacteria</taxon>
        <taxon>Pseudomonadati</taxon>
        <taxon>Acidobacteriota</taxon>
        <taxon>Terriglobia</taxon>
        <taxon>Terriglobales</taxon>
        <taxon>Acidobacteriaceae</taxon>
        <taxon>Occallatibacter</taxon>
    </lineage>
</organism>
<evidence type="ECO:0000256" key="6">
    <source>
        <dbReference type="ARBA" id="ARBA00023136"/>
    </source>
</evidence>
<dbReference type="SUPFAM" id="SSF81452">
    <property type="entry name" value="Cytochrome c oxidase subunit III-like"/>
    <property type="match status" value="1"/>
</dbReference>
<proteinExistence type="inferred from homology"/>
<dbReference type="KEGG" id="orp:MOP44_12220"/>
<dbReference type="Pfam" id="PF00510">
    <property type="entry name" value="COX3"/>
    <property type="match status" value="1"/>
</dbReference>
<dbReference type="GO" id="GO:0019646">
    <property type="term" value="P:aerobic electron transport chain"/>
    <property type="evidence" value="ECO:0007669"/>
    <property type="project" value="InterPro"/>
</dbReference>
<feature type="domain" description="Heme-copper oxidase subunit III family profile" evidence="9">
    <location>
        <begin position="26"/>
        <end position="199"/>
    </location>
</feature>
<protein>
    <submittedName>
        <fullName evidence="10">Cytochrome c oxidase subunit 3</fullName>
    </submittedName>
</protein>
<evidence type="ECO:0000256" key="5">
    <source>
        <dbReference type="ARBA" id="ARBA00022989"/>
    </source>
</evidence>
<dbReference type="InterPro" id="IPR035973">
    <property type="entry name" value="Cyt_c_oxidase_su3-like_sf"/>
</dbReference>
<name>A0A9J7BXL2_9BACT</name>
<keyword evidence="5 8" id="KW-1133">Transmembrane helix</keyword>
<dbReference type="InterPro" id="IPR000298">
    <property type="entry name" value="Cyt_c_oxidase-like_su3"/>
</dbReference>
<accession>A0A9J7BXL2</accession>
<keyword evidence="6 8" id="KW-0472">Membrane</keyword>
<evidence type="ECO:0000313" key="11">
    <source>
        <dbReference type="Proteomes" id="UP001059380"/>
    </source>
</evidence>
<evidence type="ECO:0000259" key="9">
    <source>
        <dbReference type="PROSITE" id="PS50253"/>
    </source>
</evidence>
<dbReference type="InterPro" id="IPR024791">
    <property type="entry name" value="Cyt_c/ubiquinol_Oxase_su3"/>
</dbReference>
<dbReference type="PANTHER" id="PTHR11403:SF2">
    <property type="entry name" value="CYTOCHROME BO(3) UBIQUINOL OXIDASE SUBUNIT 3"/>
    <property type="match status" value="1"/>
</dbReference>
<dbReference type="PANTHER" id="PTHR11403">
    <property type="entry name" value="CYTOCHROME C OXIDASE SUBUNIT III"/>
    <property type="match status" value="1"/>
</dbReference>
<keyword evidence="4 7" id="KW-0812">Transmembrane</keyword>
<dbReference type="CDD" id="cd00386">
    <property type="entry name" value="Heme_Cu_Oxidase_III_like"/>
    <property type="match status" value="1"/>
</dbReference>
<evidence type="ECO:0000313" key="10">
    <source>
        <dbReference type="EMBL" id="UWZ86682.1"/>
    </source>
</evidence>
<evidence type="ECO:0000256" key="4">
    <source>
        <dbReference type="ARBA" id="ARBA00022692"/>
    </source>
</evidence>
<dbReference type="GO" id="GO:0004129">
    <property type="term" value="F:cytochrome-c oxidase activity"/>
    <property type="evidence" value="ECO:0007669"/>
    <property type="project" value="InterPro"/>
</dbReference>
<dbReference type="AlphaFoldDB" id="A0A9J7BXL2"/>
<dbReference type="PROSITE" id="PS50253">
    <property type="entry name" value="COX3"/>
    <property type="match status" value="1"/>
</dbReference>
<feature type="transmembrane region" description="Helical" evidence="8">
    <location>
        <begin position="177"/>
        <end position="197"/>
    </location>
</feature>